<dbReference type="Gene3D" id="2.40.30.10">
    <property type="entry name" value="Translation factors"/>
    <property type="match status" value="1"/>
</dbReference>
<dbReference type="Gene3D" id="3.40.50.80">
    <property type="entry name" value="Nucleotide-binding domain of ferredoxin-NADP reductase (FNR) module"/>
    <property type="match status" value="1"/>
</dbReference>
<dbReference type="InterPro" id="IPR001041">
    <property type="entry name" value="2Fe-2S_ferredoxin-type"/>
</dbReference>
<organism evidence="6 7">
    <name type="scientific">Rhodoferax saidenbachensis</name>
    <dbReference type="NCBI Taxonomy" id="1484693"/>
    <lineage>
        <taxon>Bacteria</taxon>
        <taxon>Pseudomonadati</taxon>
        <taxon>Pseudomonadota</taxon>
        <taxon>Betaproteobacteria</taxon>
        <taxon>Burkholderiales</taxon>
        <taxon>Comamonadaceae</taxon>
        <taxon>Rhodoferax</taxon>
    </lineage>
</organism>
<dbReference type="GO" id="GO:0051213">
    <property type="term" value="F:dioxygenase activity"/>
    <property type="evidence" value="ECO:0007669"/>
    <property type="project" value="UniProtKB-KW"/>
</dbReference>
<dbReference type="InterPro" id="IPR001433">
    <property type="entry name" value="OxRdtase_FAD/NAD-bd"/>
</dbReference>
<accession>A0ABU1ZLA1</accession>
<keyword evidence="6" id="KW-0223">Dioxygenase</keyword>
<evidence type="ECO:0000259" key="4">
    <source>
        <dbReference type="PROSITE" id="PS51085"/>
    </source>
</evidence>
<protein>
    <submittedName>
        <fullName evidence="6">Ferredoxin-NAD(P)+ reductase (Naphthalene dioxygenase ferredoxin-specific)</fullName>
        <ecNumber evidence="6">1.18.1.7</ecNumber>
    </submittedName>
</protein>
<dbReference type="InterPro" id="IPR017927">
    <property type="entry name" value="FAD-bd_FR_type"/>
</dbReference>
<dbReference type="InterPro" id="IPR039261">
    <property type="entry name" value="FNR_nucleotide-bd"/>
</dbReference>
<gene>
    <name evidence="6" type="ORF">J2X15_001541</name>
</gene>
<dbReference type="InterPro" id="IPR006058">
    <property type="entry name" value="2Fe2S_fd_BS"/>
</dbReference>
<sequence length="327" mass="35799">MEIFVRPLQRRISVNAGVNLLDALRANDVPVSYSCLAGRCGTCRCKVVEGEVLESGRETQRPGADDEHYVLACQTFLTESCTVEIPEPDEVVVHTAKIVKATVVAIEDQTHDIKRIRLKPAKPIEFSPGQYAQLQFTPDHIRPYSMAGLHTDSELEFHVRLVADGRVTGYIAHTLRVGDAVRVSGPLGSAYLRRKHEGPMLCVAGGTGLAPILSIIRGVIAEGMQNPIHLYFGVRSERDIYGREWLAALQRQHPQLQVHVAVTSGTAPGCRTGLVTEAIAEDWRSLEGFRAYLCGAPPMVEATTLLVRQMGVLPSQIYADAFYASGT</sequence>
<dbReference type="CDD" id="cd00207">
    <property type="entry name" value="fer2"/>
    <property type="match status" value="1"/>
</dbReference>
<evidence type="ECO:0000256" key="2">
    <source>
        <dbReference type="ARBA" id="ARBA00022714"/>
    </source>
</evidence>
<keyword evidence="7" id="KW-1185">Reference proteome</keyword>
<dbReference type="SUPFAM" id="SSF52343">
    <property type="entry name" value="Ferredoxin reductase-like, C-terminal NADP-linked domain"/>
    <property type="match status" value="1"/>
</dbReference>
<dbReference type="EMBL" id="JAVDXO010000002">
    <property type="protein sequence ID" value="MDR7306263.1"/>
    <property type="molecule type" value="Genomic_DNA"/>
</dbReference>
<dbReference type="Proteomes" id="UP001268089">
    <property type="component" value="Unassembled WGS sequence"/>
</dbReference>
<dbReference type="SUPFAM" id="SSF54292">
    <property type="entry name" value="2Fe-2S ferredoxin-like"/>
    <property type="match status" value="1"/>
</dbReference>
<evidence type="ECO:0000313" key="7">
    <source>
        <dbReference type="Proteomes" id="UP001268089"/>
    </source>
</evidence>
<dbReference type="PROSITE" id="PS51384">
    <property type="entry name" value="FAD_FR"/>
    <property type="match status" value="1"/>
</dbReference>
<dbReference type="PANTHER" id="PTHR47354">
    <property type="entry name" value="NADH OXIDOREDUCTASE HCR"/>
    <property type="match status" value="1"/>
</dbReference>
<dbReference type="RefSeq" id="WP_310341070.1">
    <property type="nucleotide sequence ID" value="NZ_JAVDXO010000002.1"/>
</dbReference>
<evidence type="ECO:0000256" key="1">
    <source>
        <dbReference type="ARBA" id="ARBA00001974"/>
    </source>
</evidence>
<dbReference type="Pfam" id="PF00970">
    <property type="entry name" value="FAD_binding_6"/>
    <property type="match status" value="1"/>
</dbReference>
<name>A0ABU1ZLA1_9BURK</name>
<keyword evidence="2" id="KW-0001">2Fe-2S</keyword>
<proteinExistence type="predicted"/>
<evidence type="ECO:0000259" key="5">
    <source>
        <dbReference type="PROSITE" id="PS51384"/>
    </source>
</evidence>
<comment type="caution">
    <text evidence="6">The sequence shown here is derived from an EMBL/GenBank/DDBJ whole genome shotgun (WGS) entry which is preliminary data.</text>
</comment>
<dbReference type="PROSITE" id="PS51085">
    <property type="entry name" value="2FE2S_FER_2"/>
    <property type="match status" value="1"/>
</dbReference>
<keyword evidence="2" id="KW-0408">Iron</keyword>
<dbReference type="InterPro" id="IPR017938">
    <property type="entry name" value="Riboflavin_synthase-like_b-brl"/>
</dbReference>
<comment type="cofactor">
    <cofactor evidence="3">
        <name>[2Fe-2S] cluster</name>
        <dbReference type="ChEBI" id="CHEBI:190135"/>
    </cofactor>
</comment>
<reference evidence="6 7" key="1">
    <citation type="submission" date="2023-07" db="EMBL/GenBank/DDBJ databases">
        <title>Sorghum-associated microbial communities from plants grown in Nebraska, USA.</title>
        <authorList>
            <person name="Schachtman D."/>
        </authorList>
    </citation>
    <scope>NUCLEOTIDE SEQUENCE [LARGE SCALE GENOMIC DNA]</scope>
    <source>
        <strain evidence="6 7">BE308</strain>
    </source>
</reference>
<feature type="domain" description="FAD-binding FR-type" evidence="5">
    <location>
        <begin position="96"/>
        <end position="193"/>
    </location>
</feature>
<dbReference type="EC" id="1.18.1.7" evidence="6"/>
<dbReference type="PRINTS" id="PR00410">
    <property type="entry name" value="PHEHYDRXLASE"/>
</dbReference>
<dbReference type="InterPro" id="IPR001709">
    <property type="entry name" value="Flavoprot_Pyr_Nucl_cyt_Rdtase"/>
</dbReference>
<evidence type="ECO:0000313" key="6">
    <source>
        <dbReference type="EMBL" id="MDR7306263.1"/>
    </source>
</evidence>
<comment type="cofactor">
    <cofactor evidence="1">
        <name>FAD</name>
        <dbReference type="ChEBI" id="CHEBI:57692"/>
    </cofactor>
</comment>
<dbReference type="InterPro" id="IPR050415">
    <property type="entry name" value="MRET"/>
</dbReference>
<keyword evidence="6" id="KW-0560">Oxidoreductase</keyword>
<dbReference type="InterPro" id="IPR036010">
    <property type="entry name" value="2Fe-2S_ferredoxin-like_sf"/>
</dbReference>
<dbReference type="PROSITE" id="PS00197">
    <property type="entry name" value="2FE2S_FER_1"/>
    <property type="match status" value="1"/>
</dbReference>
<evidence type="ECO:0000256" key="3">
    <source>
        <dbReference type="ARBA" id="ARBA00034078"/>
    </source>
</evidence>
<keyword evidence="2" id="KW-0411">Iron-sulfur</keyword>
<keyword evidence="2" id="KW-0479">Metal-binding</keyword>
<dbReference type="PANTHER" id="PTHR47354:SF5">
    <property type="entry name" value="PROTEIN RFBI"/>
    <property type="match status" value="1"/>
</dbReference>
<dbReference type="Pfam" id="PF00175">
    <property type="entry name" value="NAD_binding_1"/>
    <property type="match status" value="1"/>
</dbReference>
<dbReference type="Pfam" id="PF00111">
    <property type="entry name" value="Fer2"/>
    <property type="match status" value="1"/>
</dbReference>
<feature type="domain" description="2Fe-2S ferredoxin-type" evidence="4">
    <location>
        <begin position="1"/>
        <end position="89"/>
    </location>
</feature>
<dbReference type="PRINTS" id="PR00371">
    <property type="entry name" value="FPNCR"/>
</dbReference>
<dbReference type="Gene3D" id="3.10.20.30">
    <property type="match status" value="1"/>
</dbReference>
<dbReference type="SUPFAM" id="SSF63380">
    <property type="entry name" value="Riboflavin synthase domain-like"/>
    <property type="match status" value="1"/>
</dbReference>
<dbReference type="InterPro" id="IPR008333">
    <property type="entry name" value="Cbr1-like_FAD-bd_dom"/>
</dbReference>
<dbReference type="CDD" id="cd06187">
    <property type="entry name" value="O2ase_reductase_like"/>
    <property type="match status" value="1"/>
</dbReference>
<dbReference type="InterPro" id="IPR012675">
    <property type="entry name" value="Beta-grasp_dom_sf"/>
</dbReference>